<protein>
    <recommendedName>
        <fullName evidence="9">Adenosylmethionine-8-amino-7-oxononanoate aminotransferase</fullName>
    </recommendedName>
</protein>
<dbReference type="PATRIC" id="fig|1386089.3.peg.2224"/>
<evidence type="ECO:0000256" key="5">
    <source>
        <dbReference type="RuleBase" id="RU003560"/>
    </source>
</evidence>
<dbReference type="EMBL" id="AWSA01000021">
    <property type="protein sequence ID" value="EWT01477.1"/>
    <property type="molecule type" value="Genomic_DNA"/>
</dbReference>
<dbReference type="OrthoDB" id="9801834at2"/>
<keyword evidence="3" id="KW-0808">Transferase</keyword>
<dbReference type="STRING" id="1386089.N865_10040"/>
<dbReference type="SUPFAM" id="SSF53383">
    <property type="entry name" value="PLP-dependent transferases"/>
    <property type="match status" value="1"/>
</dbReference>
<keyword evidence="8" id="KW-1185">Reference proteome</keyword>
<dbReference type="RefSeq" id="WP_034805610.1">
    <property type="nucleotide sequence ID" value="NZ_AWSA01000021.1"/>
</dbReference>
<dbReference type="Gene3D" id="3.90.1150.10">
    <property type="entry name" value="Aspartate Aminotransferase, domain 1"/>
    <property type="match status" value="1"/>
</dbReference>
<evidence type="ECO:0000256" key="2">
    <source>
        <dbReference type="ARBA" id="ARBA00022576"/>
    </source>
</evidence>
<accession>W9G875</accession>
<name>W9G875_9MICO</name>
<reference evidence="7 8" key="1">
    <citation type="submission" date="2013-08" db="EMBL/GenBank/DDBJ databases">
        <title>Intrasporangium oryzae NRRL B-24470.</title>
        <authorList>
            <person name="Liu H."/>
            <person name="Wang G."/>
        </authorList>
    </citation>
    <scope>NUCLEOTIDE SEQUENCE [LARGE SCALE GENOMIC DNA]</scope>
    <source>
        <strain evidence="7 8">NRRL B-24470</strain>
    </source>
</reference>
<dbReference type="InterPro" id="IPR015424">
    <property type="entry name" value="PyrdxlP-dep_Trfase"/>
</dbReference>
<dbReference type="Proteomes" id="UP000019489">
    <property type="component" value="Unassembled WGS sequence"/>
</dbReference>
<comment type="caution">
    <text evidence="7">The sequence shown here is derived from an EMBL/GenBank/DDBJ whole genome shotgun (WGS) entry which is preliminary data.</text>
</comment>
<dbReference type="InterPro" id="IPR015422">
    <property type="entry name" value="PyrdxlP-dep_Trfase_small"/>
</dbReference>
<dbReference type="Gene3D" id="3.40.640.10">
    <property type="entry name" value="Type I PLP-dependent aspartate aminotransferase-like (Major domain)"/>
    <property type="match status" value="1"/>
</dbReference>
<evidence type="ECO:0000313" key="8">
    <source>
        <dbReference type="Proteomes" id="UP000019489"/>
    </source>
</evidence>
<proteinExistence type="inferred from homology"/>
<dbReference type="InterPro" id="IPR005814">
    <property type="entry name" value="Aminotrans_3"/>
</dbReference>
<dbReference type="NCBIfam" id="NF005102">
    <property type="entry name" value="PRK06541.1"/>
    <property type="match status" value="1"/>
</dbReference>
<dbReference type="GO" id="GO:0008483">
    <property type="term" value="F:transaminase activity"/>
    <property type="evidence" value="ECO:0007669"/>
    <property type="project" value="UniProtKB-KW"/>
</dbReference>
<keyword evidence="4 5" id="KW-0663">Pyridoxal phosphate</keyword>
<evidence type="ECO:0000313" key="7">
    <source>
        <dbReference type="EMBL" id="EWT01477.1"/>
    </source>
</evidence>
<sequence>MSINPNDVWEPSSDHRTPAGTLHSEAARDHLWMHFTRHSVFEEKEAGGLGHSVPIITKGEGWKIWDDRGNEYIDGLAGLFVVQVGHGREELAEAAAKQARELAFFPLWSYAHPKAIELAERLASHAPGDLNRVFFTTGGGEAVETAWKLAKQYFKLTGKPTKHKVISRAVAYHGTPQGALSITGIPGAKEMFEPLVPGAFKVPNTNLYRAPEHLRDDEKAFGRWAADRIAEAIEFEGPDTVAAVFLEPVQNSGGCFPPPPGYFERVREICDAYDVLLVADETITSFGRIGSMFACSDFGFVPDMITCAKGMTSGYSPIGAMIASDRLFEPFRKGTNYFPHGYTFGGHPVSAAVAMVNLDIFERERLNDRVKDNAPAFKATLDKLLDLPLVGDVRGAGYFYGIELVKDKATRETFDDAESERLLRGFLSKALFDAGIYCRADDRGDPVVQLAPPLIMGQAEFDDIESRLRSVLTEAENHL</sequence>
<evidence type="ECO:0000256" key="1">
    <source>
        <dbReference type="ARBA" id="ARBA00008954"/>
    </source>
</evidence>
<dbReference type="GO" id="GO:0030170">
    <property type="term" value="F:pyridoxal phosphate binding"/>
    <property type="evidence" value="ECO:0007669"/>
    <property type="project" value="InterPro"/>
</dbReference>
<comment type="similarity">
    <text evidence="1 5">Belongs to the class-III pyridoxal-phosphate-dependent aminotransferase family.</text>
</comment>
<evidence type="ECO:0000256" key="6">
    <source>
        <dbReference type="SAM" id="MobiDB-lite"/>
    </source>
</evidence>
<keyword evidence="2" id="KW-0032">Aminotransferase</keyword>
<dbReference type="PANTHER" id="PTHR43094">
    <property type="entry name" value="AMINOTRANSFERASE"/>
    <property type="match status" value="1"/>
</dbReference>
<evidence type="ECO:0000256" key="4">
    <source>
        <dbReference type="ARBA" id="ARBA00022898"/>
    </source>
</evidence>
<organism evidence="7 8">
    <name type="scientific">Intrasporangium oryzae NRRL B-24470</name>
    <dbReference type="NCBI Taxonomy" id="1386089"/>
    <lineage>
        <taxon>Bacteria</taxon>
        <taxon>Bacillati</taxon>
        <taxon>Actinomycetota</taxon>
        <taxon>Actinomycetes</taxon>
        <taxon>Micrococcales</taxon>
        <taxon>Intrasporangiaceae</taxon>
        <taxon>Intrasporangium</taxon>
    </lineage>
</organism>
<dbReference type="FunFam" id="3.40.640.10:FF:000014">
    <property type="entry name" value="Adenosylmethionine-8-amino-7-oxononanoate aminotransferase, probable"/>
    <property type="match status" value="1"/>
</dbReference>
<dbReference type="InterPro" id="IPR015421">
    <property type="entry name" value="PyrdxlP-dep_Trfase_major"/>
</dbReference>
<dbReference type="Pfam" id="PF00202">
    <property type="entry name" value="Aminotran_3"/>
    <property type="match status" value="1"/>
</dbReference>
<feature type="region of interest" description="Disordered" evidence="6">
    <location>
        <begin position="1"/>
        <end position="20"/>
    </location>
</feature>
<dbReference type="eggNOG" id="COG0161">
    <property type="taxonomic scope" value="Bacteria"/>
</dbReference>
<evidence type="ECO:0000256" key="3">
    <source>
        <dbReference type="ARBA" id="ARBA00022679"/>
    </source>
</evidence>
<dbReference type="CDD" id="cd00610">
    <property type="entry name" value="OAT_like"/>
    <property type="match status" value="1"/>
</dbReference>
<dbReference type="AlphaFoldDB" id="W9G875"/>
<evidence type="ECO:0008006" key="9">
    <source>
        <dbReference type="Google" id="ProtNLM"/>
    </source>
</evidence>
<dbReference type="PANTHER" id="PTHR43094:SF1">
    <property type="entry name" value="AMINOTRANSFERASE CLASS-III"/>
    <property type="match status" value="1"/>
</dbReference>
<gene>
    <name evidence="7" type="ORF">N865_10040</name>
</gene>